<evidence type="ECO:0000313" key="1">
    <source>
        <dbReference type="EMBL" id="PIR96594.1"/>
    </source>
</evidence>
<proteinExistence type="predicted"/>
<organism evidence="1 2">
    <name type="scientific">Candidatus Doudnabacteria bacterium CG10_big_fil_rev_8_21_14_0_10_42_18</name>
    <dbReference type="NCBI Taxonomy" id="1974552"/>
    <lineage>
        <taxon>Bacteria</taxon>
        <taxon>Candidatus Doudnaibacteriota</taxon>
    </lineage>
</organism>
<evidence type="ECO:0000313" key="2">
    <source>
        <dbReference type="Proteomes" id="UP000230922"/>
    </source>
</evidence>
<accession>A0A2H0VBW8</accession>
<sequence length="413" mass="45456">MKYSNCFATALAVVVFFIAVLGAIPALGQQVETKVADVTILPPVIGEQVGMTLGQIRLAAEEIYESPIIVDDLREVRSRSEQEGVLLKFMSEELRKKFEAMNQAEPIIAMDNAKPMTSEKEAMRIAVVKQPFVNFPGWGEHPFGEPAESWQDLRDKFSLTMDAMIGRATLGPEIKAEWYDVLHSALGNGPDGVLSKVVDLRDWPLWQWTTGLVPGGFRPDGTQRGVNLRYHGERAFGLLLVLSKSGMVVIHGYPCRGNPIVPFVGSTTFRMTKQVKLPNRPPVCMQVVEKGGSGPGSGPIVGNERRTFHVNIANPDDVQFSYRWIAVRKSDGQRFPLKGNESQVEVSGSWPGQGEYKLIVEAKTEDGRQVDTSNCIAEYSSVLSPSEEDQPEIAEAQQCPACKETIKGLLPNA</sequence>
<dbReference type="AlphaFoldDB" id="A0A2H0VBW8"/>
<comment type="caution">
    <text evidence="1">The sequence shown here is derived from an EMBL/GenBank/DDBJ whole genome shotgun (WGS) entry which is preliminary data.</text>
</comment>
<dbReference type="EMBL" id="PFAK01000003">
    <property type="protein sequence ID" value="PIR96594.1"/>
    <property type="molecule type" value="Genomic_DNA"/>
</dbReference>
<name>A0A2H0VBW8_9BACT</name>
<reference evidence="2" key="1">
    <citation type="submission" date="2017-09" db="EMBL/GenBank/DDBJ databases">
        <title>Depth-based differentiation of microbial function through sediment-hosted aquifers and enrichment of novel symbionts in the deep terrestrial subsurface.</title>
        <authorList>
            <person name="Probst A.J."/>
            <person name="Ladd B."/>
            <person name="Jarett J.K."/>
            <person name="Geller-Mcgrath D.E."/>
            <person name="Sieber C.M.K."/>
            <person name="Emerson J.B."/>
            <person name="Anantharaman K."/>
            <person name="Thomas B.C."/>
            <person name="Malmstrom R."/>
            <person name="Stieglmeier M."/>
            <person name="Klingl A."/>
            <person name="Woyke T."/>
            <person name="Ryan C.M."/>
            <person name="Banfield J.F."/>
        </authorList>
    </citation>
    <scope>NUCLEOTIDE SEQUENCE [LARGE SCALE GENOMIC DNA]</scope>
</reference>
<dbReference type="Proteomes" id="UP000230922">
    <property type="component" value="Unassembled WGS sequence"/>
</dbReference>
<protein>
    <submittedName>
        <fullName evidence="1">Uncharacterized protein</fullName>
    </submittedName>
</protein>
<gene>
    <name evidence="1" type="ORF">COT92_00170</name>
</gene>